<feature type="region of interest" description="Disordered" evidence="1">
    <location>
        <begin position="59"/>
        <end position="80"/>
    </location>
</feature>
<dbReference type="EMBL" id="DS547126">
    <property type="protein sequence ID" value="EDR03066.1"/>
    <property type="molecule type" value="Genomic_DNA"/>
</dbReference>
<proteinExistence type="predicted"/>
<dbReference type="HOGENOM" id="CLU_609828_0_0_1"/>
<dbReference type="RefSeq" id="XP_001886207.1">
    <property type="nucleotide sequence ID" value="XM_001886172.1"/>
</dbReference>
<keyword evidence="3" id="KW-1185">Reference proteome</keyword>
<name>B0DQN9_LACBS</name>
<protein>
    <submittedName>
        <fullName evidence="2">Predicted protein</fullName>
    </submittedName>
</protein>
<accession>B0DQN9</accession>
<evidence type="ECO:0000313" key="3">
    <source>
        <dbReference type="Proteomes" id="UP000001194"/>
    </source>
</evidence>
<sequence length="449" mass="49725">MFYPPFHASDNIIPCLILQRMTMLRTYGGADTFVWGYDAARDFVELTKRLATGGVQASATSTGNWTESHSSTPSVSTTHKRKETIQSHRPRLLPYPPLACTSGSRSPSVLTGFRFYSVIVPINRHEFTIHFYAFWLTICFHWTTGTGSLFAQAPIDTATSMRPFIFRPNAIFRFCTPFGDIPIPSGTPLILVSPNLETPTSASKIGALRLTKCTDSSDNNPLLAIGVNDALPPRRMGINIDFNQTAAALMVQPPAAPPPRPQQPTSTRGATRHIPLVPHLDSRCSLQFDAIGHQRSSPRTFLNPARLSPTNTESRPFQIEWDILPLLHTSNRIGTFDIWSDLAGSARSAYDLRGQFSIDKEWTLEVSRDVQTSCQGWNIYQVPDITTSEISLCAFVCRGYVNHDADSRALPIAPSSSTVSLAWLLVAEPLARFAPRSQCNLNFESIRVT</sequence>
<evidence type="ECO:0000256" key="1">
    <source>
        <dbReference type="SAM" id="MobiDB-lite"/>
    </source>
</evidence>
<dbReference type="AlphaFoldDB" id="B0DQN9"/>
<organism evidence="3">
    <name type="scientific">Laccaria bicolor (strain S238N-H82 / ATCC MYA-4686)</name>
    <name type="common">Bicoloured deceiver</name>
    <name type="synonym">Laccaria laccata var. bicolor</name>
    <dbReference type="NCBI Taxonomy" id="486041"/>
    <lineage>
        <taxon>Eukaryota</taxon>
        <taxon>Fungi</taxon>
        <taxon>Dikarya</taxon>
        <taxon>Basidiomycota</taxon>
        <taxon>Agaricomycotina</taxon>
        <taxon>Agaricomycetes</taxon>
        <taxon>Agaricomycetidae</taxon>
        <taxon>Agaricales</taxon>
        <taxon>Agaricineae</taxon>
        <taxon>Hydnangiaceae</taxon>
        <taxon>Laccaria</taxon>
    </lineage>
</organism>
<evidence type="ECO:0000313" key="2">
    <source>
        <dbReference type="EMBL" id="EDR03066.1"/>
    </source>
</evidence>
<gene>
    <name evidence="2" type="ORF">LACBIDRAFT_331816</name>
</gene>
<dbReference type="KEGG" id="lbc:LACBIDRAFT_331816"/>
<dbReference type="GeneID" id="6081838"/>
<reference evidence="2 3" key="1">
    <citation type="journal article" date="2008" name="Nature">
        <title>The genome of Laccaria bicolor provides insights into mycorrhizal symbiosis.</title>
        <authorList>
            <person name="Martin F."/>
            <person name="Aerts A."/>
            <person name="Ahren D."/>
            <person name="Brun A."/>
            <person name="Danchin E.G.J."/>
            <person name="Duchaussoy F."/>
            <person name="Gibon J."/>
            <person name="Kohler A."/>
            <person name="Lindquist E."/>
            <person name="Pereda V."/>
            <person name="Salamov A."/>
            <person name="Shapiro H.J."/>
            <person name="Wuyts J."/>
            <person name="Blaudez D."/>
            <person name="Buee M."/>
            <person name="Brokstein P."/>
            <person name="Canbaeck B."/>
            <person name="Cohen D."/>
            <person name="Courty P.E."/>
            <person name="Coutinho P.M."/>
            <person name="Delaruelle C."/>
            <person name="Detter J.C."/>
            <person name="Deveau A."/>
            <person name="DiFazio S."/>
            <person name="Duplessis S."/>
            <person name="Fraissinet-Tachet L."/>
            <person name="Lucic E."/>
            <person name="Frey-Klett P."/>
            <person name="Fourrey C."/>
            <person name="Feussner I."/>
            <person name="Gay G."/>
            <person name="Grimwood J."/>
            <person name="Hoegger P.J."/>
            <person name="Jain P."/>
            <person name="Kilaru S."/>
            <person name="Labbe J."/>
            <person name="Lin Y.C."/>
            <person name="Legue V."/>
            <person name="Le Tacon F."/>
            <person name="Marmeisse R."/>
            <person name="Melayah D."/>
            <person name="Montanini B."/>
            <person name="Muratet M."/>
            <person name="Nehls U."/>
            <person name="Niculita-Hirzel H."/>
            <person name="Oudot-Le Secq M.P."/>
            <person name="Peter M."/>
            <person name="Quesneville H."/>
            <person name="Rajashekar B."/>
            <person name="Reich M."/>
            <person name="Rouhier N."/>
            <person name="Schmutz J."/>
            <person name="Yin T."/>
            <person name="Chalot M."/>
            <person name="Henrissat B."/>
            <person name="Kuees U."/>
            <person name="Lucas S."/>
            <person name="Van de Peer Y."/>
            <person name="Podila G.K."/>
            <person name="Polle A."/>
            <person name="Pukkila P.J."/>
            <person name="Richardson P.M."/>
            <person name="Rouze P."/>
            <person name="Sanders I.R."/>
            <person name="Stajich J.E."/>
            <person name="Tunlid A."/>
            <person name="Tuskan G."/>
            <person name="Grigoriev I.V."/>
        </authorList>
    </citation>
    <scope>NUCLEOTIDE SEQUENCE [LARGE SCALE GENOMIC DNA]</scope>
    <source>
        <strain evidence="3">S238N-H82 / ATCC MYA-4686</strain>
    </source>
</reference>
<feature type="compositionally biased region" description="Low complexity" evidence="1">
    <location>
        <begin position="66"/>
        <end position="77"/>
    </location>
</feature>
<dbReference type="InParanoid" id="B0DQN9"/>
<dbReference type="Proteomes" id="UP000001194">
    <property type="component" value="Unassembled WGS sequence"/>
</dbReference>